<comment type="caution">
    <text evidence="1">The sequence shown here is derived from an EMBL/GenBank/DDBJ whole genome shotgun (WGS) entry which is preliminary data.</text>
</comment>
<dbReference type="AlphaFoldDB" id="A0A397PJN2"/>
<gene>
    <name evidence="1" type="ORF">DFR49_0894</name>
</gene>
<name>A0A397PJN2_9SPHN</name>
<protein>
    <recommendedName>
        <fullName evidence="3">Cro/C1-type helix-turn-helix DNA-binding protein</fullName>
    </recommendedName>
</protein>
<evidence type="ECO:0000313" key="2">
    <source>
        <dbReference type="Proteomes" id="UP000266568"/>
    </source>
</evidence>
<evidence type="ECO:0008006" key="3">
    <source>
        <dbReference type="Google" id="ProtNLM"/>
    </source>
</evidence>
<evidence type="ECO:0000313" key="1">
    <source>
        <dbReference type="EMBL" id="RIA46354.1"/>
    </source>
</evidence>
<sequence>MRSHSLARATGIPPSRLETLLNKNPDDVTAITVSELENIITALNLDALEAILRADTFNLIPDDRRDRYEPIIHVLSAIFREVSATVLQAAVELDTIGDPEVKSEWTPVLKDVILQRIVKEIAVAAGHRTRWMLDV</sequence>
<organism evidence="1 2">
    <name type="scientific">Hephaestia caeni</name>
    <dbReference type="NCBI Taxonomy" id="645617"/>
    <lineage>
        <taxon>Bacteria</taxon>
        <taxon>Pseudomonadati</taxon>
        <taxon>Pseudomonadota</taxon>
        <taxon>Alphaproteobacteria</taxon>
        <taxon>Sphingomonadales</taxon>
        <taxon>Sphingomonadaceae</taxon>
        <taxon>Hephaestia</taxon>
    </lineage>
</organism>
<accession>A0A397PJN2</accession>
<dbReference type="EMBL" id="QXDC01000002">
    <property type="protein sequence ID" value="RIA46354.1"/>
    <property type="molecule type" value="Genomic_DNA"/>
</dbReference>
<dbReference type="Proteomes" id="UP000266568">
    <property type="component" value="Unassembled WGS sequence"/>
</dbReference>
<keyword evidence="2" id="KW-1185">Reference proteome</keyword>
<proteinExistence type="predicted"/>
<reference evidence="1 2" key="1">
    <citation type="submission" date="2018-08" db="EMBL/GenBank/DDBJ databases">
        <title>Genomic Encyclopedia of Type Strains, Phase IV (KMG-IV): sequencing the most valuable type-strain genomes for metagenomic binning, comparative biology and taxonomic classification.</title>
        <authorList>
            <person name="Goeker M."/>
        </authorList>
    </citation>
    <scope>NUCLEOTIDE SEQUENCE [LARGE SCALE GENOMIC DNA]</scope>
    <source>
        <strain evidence="1 2">DSM 25527</strain>
    </source>
</reference>